<dbReference type="AlphaFoldDB" id="A0AAV8ENK1"/>
<name>A0AAV8ENK1_9POAL</name>
<evidence type="ECO:0000256" key="1">
    <source>
        <dbReference type="SAM" id="MobiDB-lite"/>
    </source>
</evidence>
<accession>A0AAV8ENK1</accession>
<protein>
    <recommendedName>
        <fullName evidence="2">FHA domain-containing protein</fullName>
    </recommendedName>
</protein>
<dbReference type="FunFam" id="2.60.200.20:FF:000063">
    <property type="entry name" value="Predicted protein"/>
    <property type="match status" value="1"/>
</dbReference>
<feature type="compositionally biased region" description="Polar residues" evidence="1">
    <location>
        <begin position="207"/>
        <end position="221"/>
    </location>
</feature>
<dbReference type="CDD" id="cd00060">
    <property type="entry name" value="FHA"/>
    <property type="match status" value="1"/>
</dbReference>
<organism evidence="3 4">
    <name type="scientific">Rhynchospora pubera</name>
    <dbReference type="NCBI Taxonomy" id="906938"/>
    <lineage>
        <taxon>Eukaryota</taxon>
        <taxon>Viridiplantae</taxon>
        <taxon>Streptophyta</taxon>
        <taxon>Embryophyta</taxon>
        <taxon>Tracheophyta</taxon>
        <taxon>Spermatophyta</taxon>
        <taxon>Magnoliopsida</taxon>
        <taxon>Liliopsida</taxon>
        <taxon>Poales</taxon>
        <taxon>Cyperaceae</taxon>
        <taxon>Cyperoideae</taxon>
        <taxon>Rhynchosporeae</taxon>
        <taxon>Rhynchospora</taxon>
    </lineage>
</organism>
<dbReference type="Gene3D" id="2.60.200.20">
    <property type="match status" value="1"/>
</dbReference>
<dbReference type="EMBL" id="JAMFTS010000003">
    <property type="protein sequence ID" value="KAJ4780098.1"/>
    <property type="molecule type" value="Genomic_DNA"/>
</dbReference>
<dbReference type="SMART" id="SM00240">
    <property type="entry name" value="FHA"/>
    <property type="match status" value="1"/>
</dbReference>
<evidence type="ECO:0000259" key="2">
    <source>
        <dbReference type="PROSITE" id="PS50006"/>
    </source>
</evidence>
<dbReference type="PROSITE" id="PS50006">
    <property type="entry name" value="FHA_DOMAIN"/>
    <property type="match status" value="1"/>
</dbReference>
<dbReference type="Pfam" id="PF00498">
    <property type="entry name" value="FHA"/>
    <property type="match status" value="1"/>
</dbReference>
<sequence length="221" mass="23313">METMARVSPSLHFAIPTCSLRSTSTSFLSPSLASTNSVCASSISLRSSVRNQVSCVVLAERRRRTGLRCLASGSSSAGSSERWILEPVGDGNFSHIGYKVARPGAFEVASSSVTIGRVPEKADVVLPVATVSGLHARLDKKDGLLLVTDLDSTNGTFINEQRLKPGAVTPVPPGSYITFGDTNLAIFRVTKAEVESTTIKMEEPVSEPTSETQAVSSEPAG</sequence>
<comment type="caution">
    <text evidence="3">The sequence shown here is derived from an EMBL/GenBank/DDBJ whole genome shotgun (WGS) entry which is preliminary data.</text>
</comment>
<dbReference type="InterPro" id="IPR000253">
    <property type="entry name" value="FHA_dom"/>
</dbReference>
<evidence type="ECO:0000313" key="4">
    <source>
        <dbReference type="Proteomes" id="UP001140206"/>
    </source>
</evidence>
<reference evidence="3" key="1">
    <citation type="submission" date="2022-08" db="EMBL/GenBank/DDBJ databases">
        <authorList>
            <person name="Marques A."/>
        </authorList>
    </citation>
    <scope>NUCLEOTIDE SEQUENCE</scope>
    <source>
        <strain evidence="3">RhyPub2mFocal</strain>
        <tissue evidence="3">Leaves</tissue>
    </source>
</reference>
<feature type="region of interest" description="Disordered" evidence="1">
    <location>
        <begin position="200"/>
        <end position="221"/>
    </location>
</feature>
<dbReference type="SUPFAM" id="SSF49879">
    <property type="entry name" value="SMAD/FHA domain"/>
    <property type="match status" value="1"/>
</dbReference>
<dbReference type="PANTHER" id="PTHR23308">
    <property type="entry name" value="NUCLEAR INHIBITOR OF PROTEIN PHOSPHATASE-1"/>
    <property type="match status" value="1"/>
</dbReference>
<feature type="domain" description="FHA" evidence="2">
    <location>
        <begin position="113"/>
        <end position="163"/>
    </location>
</feature>
<dbReference type="InterPro" id="IPR008984">
    <property type="entry name" value="SMAD_FHA_dom_sf"/>
</dbReference>
<dbReference type="Proteomes" id="UP001140206">
    <property type="component" value="Chromosome 3"/>
</dbReference>
<dbReference type="InterPro" id="IPR050923">
    <property type="entry name" value="Cell_Proc_Reg/RNA_Proc"/>
</dbReference>
<keyword evidence="4" id="KW-1185">Reference proteome</keyword>
<gene>
    <name evidence="3" type="ORF">LUZ62_064355</name>
</gene>
<evidence type="ECO:0000313" key="3">
    <source>
        <dbReference type="EMBL" id="KAJ4780098.1"/>
    </source>
</evidence>
<proteinExistence type="predicted"/>